<dbReference type="PANTHER" id="PTHR21356:SF1">
    <property type="entry name" value="ARMADILLO REPEAT-CONTAINING PROTEIN 2"/>
    <property type="match status" value="1"/>
</dbReference>
<evidence type="ECO:0000256" key="1">
    <source>
        <dbReference type="SAM" id="MobiDB-lite"/>
    </source>
</evidence>
<feature type="compositionally biased region" description="Basic and acidic residues" evidence="1">
    <location>
        <begin position="159"/>
        <end position="184"/>
    </location>
</feature>
<organism evidence="2 3">
    <name type="scientific">Clytia hemisphaerica</name>
    <dbReference type="NCBI Taxonomy" id="252671"/>
    <lineage>
        <taxon>Eukaryota</taxon>
        <taxon>Metazoa</taxon>
        <taxon>Cnidaria</taxon>
        <taxon>Hydrozoa</taxon>
        <taxon>Hydroidolina</taxon>
        <taxon>Leptothecata</taxon>
        <taxon>Obeliida</taxon>
        <taxon>Clytiidae</taxon>
        <taxon>Clytia</taxon>
    </lineage>
</organism>
<accession>A0A7M5WK95</accession>
<reference evidence="2" key="1">
    <citation type="submission" date="2021-01" db="UniProtKB">
        <authorList>
            <consortium name="EnsemblMetazoa"/>
        </authorList>
    </citation>
    <scope>IDENTIFICATION</scope>
</reference>
<protein>
    <submittedName>
        <fullName evidence="2">Uncharacterized protein</fullName>
    </submittedName>
</protein>
<evidence type="ECO:0000313" key="3">
    <source>
        <dbReference type="Proteomes" id="UP000594262"/>
    </source>
</evidence>
<dbReference type="AlphaFoldDB" id="A0A7M5WK95"/>
<keyword evidence="3" id="KW-1185">Reference proteome</keyword>
<name>A0A7M5WK95_9CNID</name>
<proteinExistence type="predicted"/>
<dbReference type="SUPFAM" id="SSF48371">
    <property type="entry name" value="ARM repeat"/>
    <property type="match status" value="1"/>
</dbReference>
<sequence length="558" mass="63420">MEPTPPKGSRNKRFAQNRPFYESSKKTSAEIISEARSTVRPLQTRRPETPLDLNNRTLFGKQREGRPPSAVSISSSFHDSRPPSGKGKLTPLANVPDFKELELRLEEKFTIDKNSNEIGNDNNNNNNSAKKQMKIKGNIIPKSAEPSFSRARRSIKSSKVVEERRVHSGPKERPPIFRDDDLKRSNSYSDLTSTDEKVTETKHSSNEQIDSDSFYNTNIEPLINQMHLNYEYGDIESLLVNLDFLWRVLEVSNMVGQNAKIAREHRAAILTKLSSYVNNKNALLQLRICKLYLGLKVTKRNLSAVCKSFYQVTKNEKNDDMVLQEKMIEPILTILNNPEQVDSTTDLVYLVGALKILSNQPKCSKEIRLLDLLTPLKCLLQFSVKKYTSAVQIKESNHMLIQASSLLNNLADSATLANQFIENNILQLLMDLMKARLDDVDLIMPIASIFSKLTISESICNNVVEVESNPGLLMNTLIKHTNTQEIVVRFGYAFGNMANHSPKFRDIILSSNDMTKNFVKVIRFYTKKLRKDRSQTDLTESSKECEEDEDVLVKVCLL</sequence>
<dbReference type="InterPro" id="IPR011989">
    <property type="entry name" value="ARM-like"/>
</dbReference>
<evidence type="ECO:0000313" key="2">
    <source>
        <dbReference type="EnsemblMetazoa" id="CLYHEMP006898.1"/>
    </source>
</evidence>
<dbReference type="Proteomes" id="UP000594262">
    <property type="component" value="Unplaced"/>
</dbReference>
<feature type="compositionally biased region" description="Basic and acidic residues" evidence="1">
    <location>
        <begin position="194"/>
        <end position="205"/>
    </location>
</feature>
<dbReference type="EnsemblMetazoa" id="CLYHEMT006898.1">
    <property type="protein sequence ID" value="CLYHEMP006898.1"/>
    <property type="gene ID" value="CLYHEMG006898"/>
</dbReference>
<feature type="region of interest" description="Disordered" evidence="1">
    <location>
        <begin position="1"/>
        <end position="92"/>
    </location>
</feature>
<feature type="region of interest" description="Disordered" evidence="1">
    <location>
        <begin position="139"/>
        <end position="209"/>
    </location>
</feature>
<dbReference type="Gene3D" id="1.25.10.10">
    <property type="entry name" value="Leucine-rich Repeat Variant"/>
    <property type="match status" value="1"/>
</dbReference>
<dbReference type="OrthoDB" id="247006at2759"/>
<dbReference type="PANTHER" id="PTHR21356">
    <property type="entry name" value="ARMADILLO REPEAT CONTAINING 2"/>
    <property type="match status" value="1"/>
</dbReference>
<dbReference type="GO" id="GO:0044782">
    <property type="term" value="P:cilium organization"/>
    <property type="evidence" value="ECO:0007669"/>
    <property type="project" value="TreeGrafter"/>
</dbReference>
<dbReference type="InterPro" id="IPR038905">
    <property type="entry name" value="ARMC2"/>
</dbReference>
<dbReference type="InterPro" id="IPR016024">
    <property type="entry name" value="ARM-type_fold"/>
</dbReference>